<dbReference type="InterPro" id="IPR004176">
    <property type="entry name" value="Clp_R_N"/>
</dbReference>
<evidence type="ECO:0000256" key="2">
    <source>
        <dbReference type="ARBA" id="ARBA00022741"/>
    </source>
</evidence>
<accession>A0A1F7W6K2</accession>
<dbReference type="CDD" id="cd00009">
    <property type="entry name" value="AAA"/>
    <property type="match status" value="1"/>
</dbReference>
<dbReference type="SMART" id="SM00382">
    <property type="entry name" value="AAA"/>
    <property type="match status" value="2"/>
</dbReference>
<gene>
    <name evidence="8" type="ORF">A2304_02050</name>
</gene>
<dbReference type="Pfam" id="PF02861">
    <property type="entry name" value="Clp_N"/>
    <property type="match status" value="1"/>
</dbReference>
<dbReference type="SMART" id="SM01086">
    <property type="entry name" value="ClpB_D2-small"/>
    <property type="match status" value="1"/>
</dbReference>
<dbReference type="InterPro" id="IPR003959">
    <property type="entry name" value="ATPase_AAA_core"/>
</dbReference>
<reference evidence="8 9" key="1">
    <citation type="journal article" date="2016" name="Nat. Commun.">
        <title>Thousands of microbial genomes shed light on interconnected biogeochemical processes in an aquifer system.</title>
        <authorList>
            <person name="Anantharaman K."/>
            <person name="Brown C.T."/>
            <person name="Hug L.A."/>
            <person name="Sharon I."/>
            <person name="Castelle C.J."/>
            <person name="Probst A.J."/>
            <person name="Thomas B.C."/>
            <person name="Singh A."/>
            <person name="Wilkins M.J."/>
            <person name="Karaoz U."/>
            <person name="Brodie E.L."/>
            <person name="Williams K.H."/>
            <person name="Hubbard S.S."/>
            <person name="Banfield J.F."/>
        </authorList>
    </citation>
    <scope>NUCLEOTIDE SEQUENCE [LARGE SCALE GENOMIC DNA]</scope>
</reference>
<keyword evidence="3" id="KW-0067">ATP-binding</keyword>
<sequence>MATPPTPSVTSTPGYGISVGGKIYVWSEALDEQSLARKQLRRVARDSVNGAALVLAAICLLWFGWSAYLSQAATIWSAMWRPSAVGLSFSLMLLFGAFVFERMCEVARRRYRIPERARGAELPEIVAPVPEGERSNVGDLYQGEAIRAVEEAYALAARFGHSAVHPLHLFITSLSHGDVPVVFGRLGIRFDDVREPLNRRLLTLPVGDVPSVSPESEQVLLASFVNAYARHRSAVSVIEVFYEAYQQDAFIRELFYDLKVDEARIANVVEWIRISDTLRERYDLFRRAAAFKPTGPMNRAMTAVQTPSLDAVGEDLTTAAVAGRLPPLIGREREMEELFRVIEAGGKSIVLVGPEGAGKTAIVSGIAEQMVRESVPKVLEDKRLVSIVLPALMGGVNPSEAQARLLAALSDVAKARNVVLVIQNIEQMTEDLAQILTDVLSRRITFVIATTTPEAYVNVVEHSILSRVLERVNVPEPDIATAIHVVESKVGGIEYEQNVIFTYDAVERSVTLSDRYIHASYLPKKAIEICREAALVASKARGANALVGGEDVERVLMDKTGIPMTQVTTDERQKLLALEERIHGRVIGQDEAVKAVSSALRRARAELRAENRPIATFLFLGPSGVGKTALAKAVAASYFGGENAMLRFDMSEYQDQASVYRLIGAPGGEAGLLTEAIRRNPFALILLDEFEKAHPNILNLFLQVFDEGRLTDSSGRTVDFTNAIIIVTSNAGTAYIQDATKAGVPTDQMKTHLLEEELRGIYRPELLNRFDGMIVFRPLTEDEVQQIAYLMVAQVAERLETKGIKFRATDEAVQALAKKGYDPKFGARPLRRIIQEEVDNAIATALLEGRVDRRDTVVLHPDGQIEIEKAEAL</sequence>
<proteinExistence type="predicted"/>
<dbReference type="PANTHER" id="PTHR11638">
    <property type="entry name" value="ATP-DEPENDENT CLP PROTEASE"/>
    <property type="match status" value="1"/>
</dbReference>
<dbReference type="InterPro" id="IPR001270">
    <property type="entry name" value="ClpA/B"/>
</dbReference>
<evidence type="ECO:0000256" key="4">
    <source>
        <dbReference type="ARBA" id="ARBA00023186"/>
    </source>
</evidence>
<evidence type="ECO:0000256" key="3">
    <source>
        <dbReference type="ARBA" id="ARBA00022840"/>
    </source>
</evidence>
<dbReference type="InterPro" id="IPR050130">
    <property type="entry name" value="ClpA_ClpB"/>
</dbReference>
<evidence type="ECO:0008006" key="10">
    <source>
        <dbReference type="Google" id="ProtNLM"/>
    </source>
</evidence>
<evidence type="ECO:0000259" key="6">
    <source>
        <dbReference type="SMART" id="SM00382"/>
    </source>
</evidence>
<keyword evidence="2" id="KW-0547">Nucleotide-binding</keyword>
<feature type="domain" description="Clp ATPase C-terminal" evidence="7">
    <location>
        <begin position="779"/>
        <end position="867"/>
    </location>
</feature>
<dbReference type="FunFam" id="3.40.50.300:FF:000025">
    <property type="entry name" value="ATP-dependent Clp protease subunit"/>
    <property type="match status" value="1"/>
</dbReference>
<evidence type="ECO:0000259" key="7">
    <source>
        <dbReference type="SMART" id="SM01086"/>
    </source>
</evidence>
<feature type="domain" description="AAA+ ATPase" evidence="6">
    <location>
        <begin position="613"/>
        <end position="780"/>
    </location>
</feature>
<dbReference type="GO" id="GO:0005524">
    <property type="term" value="F:ATP binding"/>
    <property type="evidence" value="ECO:0007669"/>
    <property type="project" value="UniProtKB-KW"/>
</dbReference>
<dbReference type="InterPro" id="IPR003593">
    <property type="entry name" value="AAA+_ATPase"/>
</dbReference>
<evidence type="ECO:0000313" key="8">
    <source>
        <dbReference type="EMBL" id="OGL98453.1"/>
    </source>
</evidence>
<feature type="domain" description="AAA+ ATPase" evidence="6">
    <location>
        <begin position="345"/>
        <end position="478"/>
    </location>
</feature>
<keyword evidence="5" id="KW-0812">Transmembrane</keyword>
<feature type="transmembrane region" description="Helical" evidence="5">
    <location>
        <begin position="80"/>
        <end position="100"/>
    </location>
</feature>
<dbReference type="GO" id="GO:0016887">
    <property type="term" value="F:ATP hydrolysis activity"/>
    <property type="evidence" value="ECO:0007669"/>
    <property type="project" value="InterPro"/>
</dbReference>
<feature type="transmembrane region" description="Helical" evidence="5">
    <location>
        <begin position="47"/>
        <end position="68"/>
    </location>
</feature>
<dbReference type="SUPFAM" id="SSF52540">
    <property type="entry name" value="P-loop containing nucleoside triphosphate hydrolases"/>
    <property type="match status" value="2"/>
</dbReference>
<evidence type="ECO:0000256" key="5">
    <source>
        <dbReference type="SAM" id="Phobius"/>
    </source>
</evidence>
<keyword evidence="4" id="KW-0143">Chaperone</keyword>
<dbReference type="GO" id="GO:0005737">
    <property type="term" value="C:cytoplasm"/>
    <property type="evidence" value="ECO:0007669"/>
    <property type="project" value="TreeGrafter"/>
</dbReference>
<dbReference type="AlphaFoldDB" id="A0A1F7W6K2"/>
<keyword evidence="1" id="KW-0677">Repeat</keyword>
<keyword evidence="5" id="KW-0472">Membrane</keyword>
<dbReference type="Gene3D" id="3.40.50.300">
    <property type="entry name" value="P-loop containing nucleotide triphosphate hydrolases"/>
    <property type="match status" value="2"/>
</dbReference>
<dbReference type="CDD" id="cd19499">
    <property type="entry name" value="RecA-like_ClpB_Hsp104-like"/>
    <property type="match status" value="1"/>
</dbReference>
<dbReference type="PRINTS" id="PR00300">
    <property type="entry name" value="CLPPROTEASEA"/>
</dbReference>
<dbReference type="Pfam" id="PF10431">
    <property type="entry name" value="ClpB_D2-small"/>
    <property type="match status" value="1"/>
</dbReference>
<dbReference type="InterPro" id="IPR027417">
    <property type="entry name" value="P-loop_NTPase"/>
</dbReference>
<dbReference type="Pfam" id="PF00004">
    <property type="entry name" value="AAA"/>
    <property type="match status" value="1"/>
</dbReference>
<keyword evidence="5" id="KW-1133">Transmembrane helix</keyword>
<organism evidence="8 9">
    <name type="scientific">Candidatus Uhrbacteria bacterium RIFOXYB2_FULL_57_15</name>
    <dbReference type="NCBI Taxonomy" id="1802422"/>
    <lineage>
        <taxon>Bacteria</taxon>
        <taxon>Candidatus Uhriibacteriota</taxon>
    </lineage>
</organism>
<comment type="caution">
    <text evidence="8">The sequence shown here is derived from an EMBL/GenBank/DDBJ whole genome shotgun (WGS) entry which is preliminary data.</text>
</comment>
<evidence type="ECO:0000313" key="9">
    <source>
        <dbReference type="Proteomes" id="UP000176501"/>
    </source>
</evidence>
<dbReference type="Gene3D" id="1.10.8.60">
    <property type="match status" value="2"/>
</dbReference>
<dbReference type="Pfam" id="PF17871">
    <property type="entry name" value="AAA_lid_9"/>
    <property type="match status" value="1"/>
</dbReference>
<dbReference type="GO" id="GO:0034605">
    <property type="term" value="P:cellular response to heat"/>
    <property type="evidence" value="ECO:0007669"/>
    <property type="project" value="TreeGrafter"/>
</dbReference>
<dbReference type="InterPro" id="IPR036628">
    <property type="entry name" value="Clp_N_dom_sf"/>
</dbReference>
<protein>
    <recommendedName>
        <fullName evidence="10">Clp R domain-containing protein</fullName>
    </recommendedName>
</protein>
<dbReference type="Gene3D" id="1.10.1780.10">
    <property type="entry name" value="Clp, N-terminal domain"/>
    <property type="match status" value="1"/>
</dbReference>
<name>A0A1F7W6K2_9BACT</name>
<dbReference type="EMBL" id="MGFE01000020">
    <property type="protein sequence ID" value="OGL98453.1"/>
    <property type="molecule type" value="Genomic_DNA"/>
</dbReference>
<dbReference type="PANTHER" id="PTHR11638:SF18">
    <property type="entry name" value="HEAT SHOCK PROTEIN 104"/>
    <property type="match status" value="1"/>
</dbReference>
<dbReference type="Proteomes" id="UP000176501">
    <property type="component" value="Unassembled WGS sequence"/>
</dbReference>
<evidence type="ECO:0000256" key="1">
    <source>
        <dbReference type="ARBA" id="ARBA00022737"/>
    </source>
</evidence>
<dbReference type="SUPFAM" id="SSF81923">
    <property type="entry name" value="Double Clp-N motif"/>
    <property type="match status" value="1"/>
</dbReference>
<dbReference type="InterPro" id="IPR019489">
    <property type="entry name" value="Clp_ATPase_C"/>
</dbReference>
<dbReference type="InterPro" id="IPR041546">
    <property type="entry name" value="ClpA/ClpB_AAA_lid"/>
</dbReference>
<dbReference type="Pfam" id="PF07724">
    <property type="entry name" value="AAA_2"/>
    <property type="match status" value="1"/>
</dbReference>